<organism evidence="8 9">
    <name type="scientific">Hufsiella arboris</name>
    <dbReference type="NCBI Taxonomy" id="2695275"/>
    <lineage>
        <taxon>Bacteria</taxon>
        <taxon>Pseudomonadati</taxon>
        <taxon>Bacteroidota</taxon>
        <taxon>Sphingobacteriia</taxon>
        <taxon>Sphingobacteriales</taxon>
        <taxon>Sphingobacteriaceae</taxon>
        <taxon>Hufsiella</taxon>
    </lineage>
</organism>
<dbReference type="PANTHER" id="PTHR13847:SF274">
    <property type="entry name" value="RIESKE 2FE-2S IRON-SULFUR PROTEIN YHFW-RELATED"/>
    <property type="match status" value="1"/>
</dbReference>
<dbReference type="GO" id="GO:0046872">
    <property type="term" value="F:metal ion binding"/>
    <property type="evidence" value="ECO:0007669"/>
    <property type="project" value="UniProtKB-KW"/>
</dbReference>
<reference evidence="8 9" key="1">
    <citation type="submission" date="2019-11" db="EMBL/GenBank/DDBJ databases">
        <title>Pedobacter sp. HMF7647 Genome sequencing and assembly.</title>
        <authorList>
            <person name="Kang H."/>
            <person name="Kim H."/>
            <person name="Joh K."/>
        </authorList>
    </citation>
    <scope>NUCLEOTIDE SEQUENCE [LARGE SCALE GENOMIC DNA]</scope>
    <source>
        <strain evidence="8 9">HMF7647</strain>
    </source>
</reference>
<dbReference type="InterPro" id="IPR006076">
    <property type="entry name" value="FAD-dep_OxRdtase"/>
</dbReference>
<dbReference type="Gene3D" id="3.50.50.60">
    <property type="entry name" value="FAD/NAD(P)-binding domain"/>
    <property type="match status" value="1"/>
</dbReference>
<dbReference type="Gene3D" id="3.30.9.10">
    <property type="entry name" value="D-Amino Acid Oxidase, subunit A, domain 2"/>
    <property type="match status" value="1"/>
</dbReference>
<name>A0A7K1YEZ4_9SPHI</name>
<accession>A0A7K1YEZ4</accession>
<dbReference type="InterPro" id="IPR005805">
    <property type="entry name" value="Rieske_Fe-S_prot_C"/>
</dbReference>
<dbReference type="SUPFAM" id="SSF50022">
    <property type="entry name" value="ISP domain"/>
    <property type="match status" value="1"/>
</dbReference>
<dbReference type="GO" id="GO:0005737">
    <property type="term" value="C:cytoplasm"/>
    <property type="evidence" value="ECO:0007669"/>
    <property type="project" value="TreeGrafter"/>
</dbReference>
<keyword evidence="4" id="KW-0411">Iron-sulfur</keyword>
<dbReference type="PRINTS" id="PR00162">
    <property type="entry name" value="RIESKE"/>
</dbReference>
<evidence type="ECO:0000313" key="8">
    <source>
        <dbReference type="EMBL" id="MXV53174.1"/>
    </source>
</evidence>
<evidence type="ECO:0000256" key="5">
    <source>
        <dbReference type="ARBA" id="ARBA00023157"/>
    </source>
</evidence>
<sequence>MEQTNNTFSQKTNPRDGDNTSIWQPGPVDLAEQDRQPPVEQVYDVLVVGGGITGITTALLLQQQNKKVVVAEAHLVGFGTTGGTSAHLNTFFDATYPEIESDFGENAAKLIADAGKEVMNWINGFVNKYQINCDLETKNAYLFSENEKESKQLDEILESSQKAGIAVEKTSKNGIEVPFKQSILFKDQGQFHPLKYLKGLANEFIKAGGVLLENSFITENSYEDGIHTAKSAAFTIKAKNLVFATHLPPGINLMDFTCAPYRSYVLGVTLADEKYPDCLAYDMQEPYHYFRTHVIDRKKYLLVGGEDHKTGHDEPEKAFETLENYVRKYYNISSVDFKWSSQYYIPADGLPYIGHLPSSDENIYMATGYNGNGMIFGTLSAMILCDLICGKNNRYSELLSPTRIKPVAGFGDFVKENSDVAYRFIADRFSAEKIKSFEELPIGTGTIVNFEGEKLAAYKDEAGKISALNPVCPHAGCVVNFNPTEKSWDCPCHGGRFDLDGHVLTGPPRADLQKVI</sequence>
<evidence type="ECO:0000256" key="3">
    <source>
        <dbReference type="ARBA" id="ARBA00023004"/>
    </source>
</evidence>
<evidence type="ECO:0000256" key="6">
    <source>
        <dbReference type="SAM" id="MobiDB-lite"/>
    </source>
</evidence>
<dbReference type="InterPro" id="IPR017941">
    <property type="entry name" value="Rieske_2Fe-2S"/>
</dbReference>
<dbReference type="PANTHER" id="PTHR13847">
    <property type="entry name" value="SARCOSINE DEHYDROGENASE-RELATED"/>
    <property type="match status" value="1"/>
</dbReference>
<evidence type="ECO:0000256" key="1">
    <source>
        <dbReference type="ARBA" id="ARBA00022714"/>
    </source>
</evidence>
<gene>
    <name evidence="8" type="ORF">GS399_19585</name>
</gene>
<proteinExistence type="predicted"/>
<evidence type="ECO:0000256" key="2">
    <source>
        <dbReference type="ARBA" id="ARBA00022723"/>
    </source>
</evidence>
<keyword evidence="2" id="KW-0479">Metal-binding</keyword>
<dbReference type="Proteomes" id="UP000466586">
    <property type="component" value="Unassembled WGS sequence"/>
</dbReference>
<evidence type="ECO:0000256" key="4">
    <source>
        <dbReference type="ARBA" id="ARBA00023014"/>
    </source>
</evidence>
<dbReference type="PROSITE" id="PS51296">
    <property type="entry name" value="RIESKE"/>
    <property type="match status" value="1"/>
</dbReference>
<keyword evidence="9" id="KW-1185">Reference proteome</keyword>
<dbReference type="Pfam" id="PF01266">
    <property type="entry name" value="DAO"/>
    <property type="match status" value="1"/>
</dbReference>
<dbReference type="SUPFAM" id="SSF51905">
    <property type="entry name" value="FAD/NAD(P)-binding domain"/>
    <property type="match status" value="1"/>
</dbReference>
<feature type="compositionally biased region" description="Polar residues" evidence="6">
    <location>
        <begin position="1"/>
        <end position="12"/>
    </location>
</feature>
<keyword evidence="3" id="KW-0408">Iron</keyword>
<protein>
    <submittedName>
        <fullName evidence="8">FAD-dependent oxidoreductase</fullName>
    </submittedName>
</protein>
<feature type="domain" description="Rieske" evidence="7">
    <location>
        <begin position="432"/>
        <end position="516"/>
    </location>
</feature>
<dbReference type="InterPro" id="IPR036922">
    <property type="entry name" value="Rieske_2Fe-2S_sf"/>
</dbReference>
<dbReference type="GO" id="GO:0016020">
    <property type="term" value="C:membrane"/>
    <property type="evidence" value="ECO:0007669"/>
    <property type="project" value="InterPro"/>
</dbReference>
<comment type="caution">
    <text evidence="8">The sequence shown here is derived from an EMBL/GenBank/DDBJ whole genome shotgun (WGS) entry which is preliminary data.</text>
</comment>
<dbReference type="Gene3D" id="2.102.10.10">
    <property type="entry name" value="Rieske [2Fe-2S] iron-sulphur domain"/>
    <property type="match status" value="1"/>
</dbReference>
<keyword evidence="5" id="KW-1015">Disulfide bond</keyword>
<feature type="region of interest" description="Disordered" evidence="6">
    <location>
        <begin position="1"/>
        <end position="35"/>
    </location>
</feature>
<dbReference type="GO" id="GO:0051537">
    <property type="term" value="F:2 iron, 2 sulfur cluster binding"/>
    <property type="evidence" value="ECO:0007669"/>
    <property type="project" value="UniProtKB-KW"/>
</dbReference>
<dbReference type="InterPro" id="IPR036188">
    <property type="entry name" value="FAD/NAD-bd_sf"/>
</dbReference>
<dbReference type="AlphaFoldDB" id="A0A7K1YEZ4"/>
<dbReference type="RefSeq" id="WP_160846351.1">
    <property type="nucleotide sequence ID" value="NZ_WVHT01000014.1"/>
</dbReference>
<evidence type="ECO:0000313" key="9">
    <source>
        <dbReference type="Proteomes" id="UP000466586"/>
    </source>
</evidence>
<keyword evidence="1" id="KW-0001">2Fe-2S</keyword>
<evidence type="ECO:0000259" key="7">
    <source>
        <dbReference type="PROSITE" id="PS51296"/>
    </source>
</evidence>
<dbReference type="EMBL" id="WVHT01000014">
    <property type="protein sequence ID" value="MXV53174.1"/>
    <property type="molecule type" value="Genomic_DNA"/>
</dbReference>
<dbReference type="Pfam" id="PF00355">
    <property type="entry name" value="Rieske"/>
    <property type="match status" value="1"/>
</dbReference>